<reference evidence="1" key="1">
    <citation type="submission" date="2021-06" db="EMBL/GenBank/DDBJ databases">
        <authorList>
            <person name="Kallberg Y."/>
            <person name="Tangrot J."/>
            <person name="Rosling A."/>
        </authorList>
    </citation>
    <scope>NUCLEOTIDE SEQUENCE</scope>
    <source>
        <strain evidence="1">28 12/20/2015</strain>
    </source>
</reference>
<comment type="caution">
    <text evidence="1">The sequence shown here is derived from an EMBL/GenBank/DDBJ whole genome shotgun (WGS) entry which is preliminary data.</text>
</comment>
<evidence type="ECO:0000313" key="1">
    <source>
        <dbReference type="EMBL" id="CAG8498671.1"/>
    </source>
</evidence>
<accession>A0ACA9KY82</accession>
<feature type="non-terminal residue" evidence="1">
    <location>
        <position position="63"/>
    </location>
</feature>
<dbReference type="Proteomes" id="UP000789366">
    <property type="component" value="Unassembled WGS sequence"/>
</dbReference>
<dbReference type="EMBL" id="CAJVPW010002082">
    <property type="protein sequence ID" value="CAG8498671.1"/>
    <property type="molecule type" value="Genomic_DNA"/>
</dbReference>
<sequence length="63" mass="7001">MLLRNATKSTSPNVILNLGLNIENSSISVSELIRIYNNGIENSETELELVKKLLEHANISGYE</sequence>
<evidence type="ECO:0000313" key="2">
    <source>
        <dbReference type="Proteomes" id="UP000789366"/>
    </source>
</evidence>
<keyword evidence="2" id="KW-1185">Reference proteome</keyword>
<organism evidence="1 2">
    <name type="scientific">Cetraspora pellucida</name>
    <dbReference type="NCBI Taxonomy" id="1433469"/>
    <lineage>
        <taxon>Eukaryota</taxon>
        <taxon>Fungi</taxon>
        <taxon>Fungi incertae sedis</taxon>
        <taxon>Mucoromycota</taxon>
        <taxon>Glomeromycotina</taxon>
        <taxon>Glomeromycetes</taxon>
        <taxon>Diversisporales</taxon>
        <taxon>Gigasporaceae</taxon>
        <taxon>Cetraspora</taxon>
    </lineage>
</organism>
<proteinExistence type="predicted"/>
<gene>
    <name evidence="1" type="ORF">SPELUC_LOCUS2906</name>
</gene>
<name>A0ACA9KY82_9GLOM</name>
<protein>
    <submittedName>
        <fullName evidence="1">17518_t:CDS:1</fullName>
    </submittedName>
</protein>